<feature type="compositionally biased region" description="Polar residues" evidence="2">
    <location>
        <begin position="121"/>
        <end position="144"/>
    </location>
</feature>
<feature type="region of interest" description="Disordered" evidence="2">
    <location>
        <begin position="903"/>
        <end position="924"/>
    </location>
</feature>
<feature type="compositionally biased region" description="Low complexity" evidence="2">
    <location>
        <begin position="1309"/>
        <end position="1325"/>
    </location>
</feature>
<name>E4WYB4_OIKDI</name>
<reference evidence="3" key="1">
    <citation type="journal article" date="2010" name="Science">
        <title>Plasticity of animal genome architecture unmasked by rapid evolution of a pelagic tunicate.</title>
        <authorList>
            <person name="Denoeud F."/>
            <person name="Henriet S."/>
            <person name="Mungpakdee S."/>
            <person name="Aury J.M."/>
            <person name="Da Silva C."/>
            <person name="Brinkmann H."/>
            <person name="Mikhaleva J."/>
            <person name="Olsen L.C."/>
            <person name="Jubin C."/>
            <person name="Canestro C."/>
            <person name="Bouquet J.M."/>
            <person name="Danks G."/>
            <person name="Poulain J."/>
            <person name="Campsteijn C."/>
            <person name="Adamski M."/>
            <person name="Cross I."/>
            <person name="Yadetie F."/>
            <person name="Muffato M."/>
            <person name="Louis A."/>
            <person name="Butcher S."/>
            <person name="Tsagkogeorga G."/>
            <person name="Konrad A."/>
            <person name="Singh S."/>
            <person name="Jensen M.F."/>
            <person name="Cong E.H."/>
            <person name="Eikeseth-Otteraa H."/>
            <person name="Noel B."/>
            <person name="Anthouard V."/>
            <person name="Porcel B.M."/>
            <person name="Kachouri-Lafond R."/>
            <person name="Nishino A."/>
            <person name="Ugolini M."/>
            <person name="Chourrout P."/>
            <person name="Nishida H."/>
            <person name="Aasland R."/>
            <person name="Huzurbazar S."/>
            <person name="Westhof E."/>
            <person name="Delsuc F."/>
            <person name="Lehrach H."/>
            <person name="Reinhardt R."/>
            <person name="Weissenbach J."/>
            <person name="Roy S.W."/>
            <person name="Artiguenave F."/>
            <person name="Postlethwait J.H."/>
            <person name="Manak J.R."/>
            <person name="Thompson E.M."/>
            <person name="Jaillon O."/>
            <person name="Du Pasquier L."/>
            <person name="Boudinot P."/>
            <person name="Liberles D.A."/>
            <person name="Volff J.N."/>
            <person name="Philippe H."/>
            <person name="Lenhard B."/>
            <person name="Roest Crollius H."/>
            <person name="Wincker P."/>
            <person name="Chourrout D."/>
        </authorList>
    </citation>
    <scope>NUCLEOTIDE SEQUENCE [LARGE SCALE GENOMIC DNA]</scope>
</reference>
<dbReference type="GO" id="GO:0034453">
    <property type="term" value="P:microtubule anchoring"/>
    <property type="evidence" value="ECO:0007669"/>
    <property type="project" value="InterPro"/>
</dbReference>
<feature type="compositionally biased region" description="Basic and acidic residues" evidence="2">
    <location>
        <begin position="636"/>
        <end position="645"/>
    </location>
</feature>
<feature type="region of interest" description="Disordered" evidence="2">
    <location>
        <begin position="71"/>
        <end position="193"/>
    </location>
</feature>
<dbReference type="OrthoDB" id="306254at2759"/>
<feature type="region of interest" description="Disordered" evidence="2">
    <location>
        <begin position="1379"/>
        <end position="1404"/>
    </location>
</feature>
<feature type="region of interest" description="Disordered" evidence="2">
    <location>
        <begin position="860"/>
        <end position="889"/>
    </location>
</feature>
<dbReference type="InParanoid" id="E4WYB4"/>
<evidence type="ECO:0000313" key="3">
    <source>
        <dbReference type="EMBL" id="CBY22358.1"/>
    </source>
</evidence>
<sequence>MALFTRIEYYQNRYYERIISNTRSQTSKKFVPKEGSGLLTLKEKIERQKATRAIVPQLDCANANAKPLTRKVASTSGPSKYLGFNTDKVSNRDSTPKRTPGKRSSTTLVNTNSTTKKKQVSEMNTTTRKTSRVSKPTITTSSWRDSQKKAKEILKSEEKPKRAAKERSKSADVKSSFSAKDSSQASAAKEDAELYKDLSPEVQAIVADLKLDGAPQKGPTAAQDSKNRRARSYTPKRAARRNKSPVQEPAPTPKNKHNYDQSEIQEYMKKKKQQRLKENENKTQLEQEKQAKIDSQLKSLREAQLKHVKSKVKVKPRGQSADAAKTVKIDSVAKAMKIINELDEKEKRAKAAKLSRRPKSAPPRKTLKPKAVDDLRKDEVAVPPKLNLSSSRASIVSIEKVSIPATSAKASPRQKSREQTPRSEISDGSRSEKAKSILGFIQSSIENLDFHNPSRPPLVETQPTTQPKARHNAKQSSLLQNLKAKSENINKMTDAWESKLEDMAEKRDREHAFDLENPPGVKSLEKLVENTMQERLISTDSLENQAKMPEPAVVPAAAMEIDLPVYKLPESTSSLENLPPQNLNVSKKSSPKKKSPKKTRKPVKFVSSSSPDEFNMIDLMFREEQTRRKALKKSKREAELAEKAKNKSALIESEDVDSYSEAKFSLASSSKEVVSEILTPRSQILTSRSDGLSTKSTASVRSSSDALVSTSSKASNSNSVTASVNDSRVLGRKQTTATSVSESVTEALSSLVTKKTASQTDTVQISEDKNSSFSETDRVSTTVNEGEALKNALTAHLKLSDDIDENIRALDEAQSKKFLEEMREIQQKGAKAAELMLKASQNFAKGSRMKIKDHDLISSDVTPTRTSTRTGMVDDESSIQSEPEYTPIRGTDASYSEVFTTQSEVTSTQRLPTPSLSATKTQSISDMTKSKASSIDETSVIASTTATPVSQTSTIVTVTTAKPTEDVTSSSTTINEESYASTFDDLNESAKMLTPSMEYRKKIPEEIRKRLPSEASDVSTDLDTSGYDAFTNFMADMVRQYVSNEKSSREKFHKAMMQAKEKAIRDKKKKKISESDTKRKSRKSRGDDDRMPTKEQLENSITLSESDTSTSTLNRVKKWFNIDEKHLTQRESQLQKRRKKAEKLIAWKKHLDEQEKSIMEIESEVTQAIARRKISNESEVSIAESAATDTFNGTSETDMDSSDHEARLKALHGQCQEKEKIVAKLRRTLKKHAGSKKQEFKAQEAAVQKQIEALDEMIEKAKEQLEFIENNKEVIVKPIIKSPQTADRSMERSFPSPVITSVVSFVKDSSPYTSPHSSRSSSESESQQKTLPSESEPVSEIVTESIKYTEPISESQSIPSRSIDLKSASEPLLSLGNEQRNELVSQSSESQAPSTPTESDTLTSVRSVTAPITESIATVPKELSAEKSEEELLKYFTQEEEYEHDDIPPTNKASMLANTGDAMATIMIEGIIQNLSSKQKDTLRENLRAQDFAKADNLHSDHSSESDDSLTDALLNSKDELECDELLETSGDGEVFNYFQHYKVEQEQKLTTDEVLERADAIAELVNNNGGVPPVHQDEFDEALYDVCQEIAYDLHLTGSESKSAILKQLSQFISPNGPDLDRHIVEKMGRRSKKDRVDRLLIAELRQDEKNWIDYSKDEMSVRDEMTSSIMNYLLDDTVQALNERYSVAV</sequence>
<evidence type="ECO:0008006" key="5">
    <source>
        <dbReference type="Google" id="ProtNLM"/>
    </source>
</evidence>
<evidence type="ECO:0000256" key="1">
    <source>
        <dbReference type="SAM" id="Coils"/>
    </source>
</evidence>
<dbReference type="GO" id="GO:0005813">
    <property type="term" value="C:centrosome"/>
    <property type="evidence" value="ECO:0007669"/>
    <property type="project" value="InterPro"/>
</dbReference>
<feature type="compositionally biased region" description="Low complexity" evidence="2">
    <location>
        <begin position="693"/>
        <end position="727"/>
    </location>
</feature>
<feature type="region of interest" description="Disordered" evidence="2">
    <location>
        <begin position="401"/>
        <end position="433"/>
    </location>
</feature>
<feature type="compositionally biased region" description="Basic and acidic residues" evidence="2">
    <location>
        <begin position="145"/>
        <end position="172"/>
    </location>
</feature>
<feature type="compositionally biased region" description="Basic and acidic residues" evidence="2">
    <location>
        <begin position="370"/>
        <end position="380"/>
    </location>
</feature>
<evidence type="ECO:0000256" key="2">
    <source>
        <dbReference type="SAM" id="MobiDB-lite"/>
    </source>
</evidence>
<feature type="region of interest" description="Disordered" evidence="2">
    <location>
        <begin position="341"/>
        <end position="381"/>
    </location>
</feature>
<feature type="compositionally biased region" description="Basic and acidic residues" evidence="2">
    <location>
        <begin position="415"/>
        <end position="433"/>
    </location>
</feature>
<feature type="compositionally biased region" description="Polar residues" evidence="2">
    <location>
        <begin position="680"/>
        <end position="692"/>
    </location>
</feature>
<feature type="region of interest" description="Disordered" evidence="2">
    <location>
        <begin position="1058"/>
        <end position="1109"/>
    </location>
</feature>
<feature type="region of interest" description="Disordered" evidence="2">
    <location>
        <begin position="448"/>
        <end position="486"/>
    </location>
</feature>
<feature type="coiled-coil region" evidence="1">
    <location>
        <begin position="1208"/>
        <end position="1271"/>
    </location>
</feature>
<gene>
    <name evidence="3" type="ORF">GSOID_T00011917001</name>
</gene>
<feature type="compositionally biased region" description="Low complexity" evidence="2">
    <location>
        <begin position="735"/>
        <end position="747"/>
    </location>
</feature>
<feature type="compositionally biased region" description="Polar residues" evidence="2">
    <location>
        <begin position="860"/>
        <end position="870"/>
    </location>
</feature>
<feature type="coiled-coil region" evidence="1">
    <location>
        <begin position="1124"/>
        <end position="1171"/>
    </location>
</feature>
<feature type="compositionally biased region" description="Low complexity" evidence="2">
    <location>
        <begin position="1100"/>
        <end position="1109"/>
    </location>
</feature>
<accession>E4WYB4</accession>
<feature type="compositionally biased region" description="Basic and acidic residues" evidence="2">
    <location>
        <begin position="766"/>
        <end position="778"/>
    </location>
</feature>
<feature type="region of interest" description="Disordered" evidence="2">
    <location>
        <begin position="571"/>
        <end position="610"/>
    </location>
</feature>
<feature type="compositionally biased region" description="Polar residues" evidence="2">
    <location>
        <begin position="571"/>
        <end position="585"/>
    </location>
</feature>
<dbReference type="EMBL" id="FN653018">
    <property type="protein sequence ID" value="CBY22358.1"/>
    <property type="molecule type" value="Genomic_DNA"/>
</dbReference>
<feature type="region of interest" description="Disordered" evidence="2">
    <location>
        <begin position="677"/>
        <end position="778"/>
    </location>
</feature>
<dbReference type="PANTHER" id="PTHR13958">
    <property type="entry name" value="CENTROSOME-ASSOCIATED PROTEIN 350"/>
    <property type="match status" value="1"/>
</dbReference>
<feature type="compositionally biased region" description="Basic and acidic residues" evidence="2">
    <location>
        <begin position="275"/>
        <end position="290"/>
    </location>
</feature>
<keyword evidence="4" id="KW-1185">Reference proteome</keyword>
<dbReference type="PANTHER" id="PTHR13958:SF3">
    <property type="entry name" value="CAP-GLY DOMAIN-CONTAINING PROTEIN-RELATED"/>
    <property type="match status" value="1"/>
</dbReference>
<feature type="compositionally biased region" description="Basic and acidic residues" evidence="2">
    <location>
        <begin position="1072"/>
        <end position="1097"/>
    </location>
</feature>
<dbReference type="GO" id="GO:0008017">
    <property type="term" value="F:microtubule binding"/>
    <property type="evidence" value="ECO:0007669"/>
    <property type="project" value="InterPro"/>
</dbReference>
<feature type="region of interest" description="Disordered" evidence="2">
    <location>
        <begin position="1309"/>
        <end position="1363"/>
    </location>
</feature>
<proteinExistence type="predicted"/>
<feature type="compositionally biased region" description="Basic residues" evidence="2">
    <location>
        <begin position="589"/>
        <end position="603"/>
    </location>
</feature>
<protein>
    <recommendedName>
        <fullName evidence="5">DUF4378 domain-containing protein</fullName>
    </recommendedName>
</protein>
<feature type="region of interest" description="Disordered" evidence="2">
    <location>
        <begin position="209"/>
        <end position="290"/>
    </location>
</feature>
<feature type="compositionally biased region" description="Low complexity" evidence="2">
    <location>
        <begin position="104"/>
        <end position="114"/>
    </location>
</feature>
<dbReference type="InterPro" id="IPR028750">
    <property type="entry name" value="CEP350/CC187"/>
</dbReference>
<organism evidence="3">
    <name type="scientific">Oikopleura dioica</name>
    <name type="common">Tunicate</name>
    <dbReference type="NCBI Taxonomy" id="34765"/>
    <lineage>
        <taxon>Eukaryota</taxon>
        <taxon>Metazoa</taxon>
        <taxon>Chordata</taxon>
        <taxon>Tunicata</taxon>
        <taxon>Appendicularia</taxon>
        <taxon>Copelata</taxon>
        <taxon>Oikopleuridae</taxon>
        <taxon>Oikopleura</taxon>
    </lineage>
</organism>
<dbReference type="Proteomes" id="UP000001307">
    <property type="component" value="Unassembled WGS sequence"/>
</dbReference>
<keyword evidence="1" id="KW-0175">Coiled coil</keyword>
<evidence type="ECO:0000313" key="4">
    <source>
        <dbReference type="Proteomes" id="UP000001307"/>
    </source>
</evidence>
<feature type="compositionally biased region" description="Basic residues" evidence="2">
    <location>
        <begin position="350"/>
        <end position="359"/>
    </location>
</feature>
<feature type="compositionally biased region" description="Polar residues" evidence="2">
    <location>
        <begin position="748"/>
        <end position="765"/>
    </location>
</feature>
<feature type="region of interest" description="Disordered" evidence="2">
    <location>
        <begin position="626"/>
        <end position="655"/>
    </location>
</feature>
<feature type="compositionally biased region" description="Low complexity" evidence="2">
    <location>
        <begin position="173"/>
        <end position="187"/>
    </location>
</feature>